<name>A0ACB8QVV9_9AGAM</name>
<evidence type="ECO:0000313" key="2">
    <source>
        <dbReference type="Proteomes" id="UP000814128"/>
    </source>
</evidence>
<comment type="caution">
    <text evidence="1">The sequence shown here is derived from an EMBL/GenBank/DDBJ whole genome shotgun (WGS) entry which is preliminary data.</text>
</comment>
<organism evidence="1 2">
    <name type="scientific">Vararia minispora EC-137</name>
    <dbReference type="NCBI Taxonomy" id="1314806"/>
    <lineage>
        <taxon>Eukaryota</taxon>
        <taxon>Fungi</taxon>
        <taxon>Dikarya</taxon>
        <taxon>Basidiomycota</taxon>
        <taxon>Agaricomycotina</taxon>
        <taxon>Agaricomycetes</taxon>
        <taxon>Russulales</taxon>
        <taxon>Lachnocladiaceae</taxon>
        <taxon>Vararia</taxon>
    </lineage>
</organism>
<sequence length="118" mass="12655">GSPRHDFDLARRLDSSNTTFTLSKRFADARWTFYDPGLGACGKTNGANDFIVALNIGQWAGGSHCFQAITMSYGGKTATATIVDQCPGCPYAGLDLSPALFSYFASQDLGVIQGSWNF</sequence>
<reference evidence="1" key="1">
    <citation type="submission" date="2021-02" db="EMBL/GenBank/DDBJ databases">
        <authorList>
            <consortium name="DOE Joint Genome Institute"/>
            <person name="Ahrendt S."/>
            <person name="Looney B.P."/>
            <person name="Miyauchi S."/>
            <person name="Morin E."/>
            <person name="Drula E."/>
            <person name="Courty P.E."/>
            <person name="Chicoki N."/>
            <person name="Fauchery L."/>
            <person name="Kohler A."/>
            <person name="Kuo A."/>
            <person name="Labutti K."/>
            <person name="Pangilinan J."/>
            <person name="Lipzen A."/>
            <person name="Riley R."/>
            <person name="Andreopoulos W."/>
            <person name="He G."/>
            <person name="Johnson J."/>
            <person name="Barry K.W."/>
            <person name="Grigoriev I.V."/>
            <person name="Nagy L."/>
            <person name="Hibbett D."/>
            <person name="Henrissat B."/>
            <person name="Matheny P.B."/>
            <person name="Labbe J."/>
            <person name="Martin F."/>
        </authorList>
    </citation>
    <scope>NUCLEOTIDE SEQUENCE</scope>
    <source>
        <strain evidence="1">EC-137</strain>
    </source>
</reference>
<feature type="non-terminal residue" evidence="1">
    <location>
        <position position="118"/>
    </location>
</feature>
<feature type="non-terminal residue" evidence="1">
    <location>
        <position position="1"/>
    </location>
</feature>
<evidence type="ECO:0000313" key="1">
    <source>
        <dbReference type="EMBL" id="KAI0035989.1"/>
    </source>
</evidence>
<keyword evidence="2" id="KW-1185">Reference proteome</keyword>
<protein>
    <submittedName>
        <fullName evidence="1">RlpA-like double-psi beta-barrel-protein domain-containing protein-containing protein</fullName>
    </submittedName>
</protein>
<proteinExistence type="predicted"/>
<gene>
    <name evidence="1" type="ORF">K488DRAFT_38632</name>
</gene>
<dbReference type="Proteomes" id="UP000814128">
    <property type="component" value="Unassembled WGS sequence"/>
</dbReference>
<dbReference type="EMBL" id="MU273477">
    <property type="protein sequence ID" value="KAI0035989.1"/>
    <property type="molecule type" value="Genomic_DNA"/>
</dbReference>
<reference evidence="1" key="2">
    <citation type="journal article" date="2022" name="New Phytol.">
        <title>Evolutionary transition to the ectomycorrhizal habit in the genomes of a hyperdiverse lineage of mushroom-forming fungi.</title>
        <authorList>
            <person name="Looney B."/>
            <person name="Miyauchi S."/>
            <person name="Morin E."/>
            <person name="Drula E."/>
            <person name="Courty P.E."/>
            <person name="Kohler A."/>
            <person name="Kuo A."/>
            <person name="LaButti K."/>
            <person name="Pangilinan J."/>
            <person name="Lipzen A."/>
            <person name="Riley R."/>
            <person name="Andreopoulos W."/>
            <person name="He G."/>
            <person name="Johnson J."/>
            <person name="Nolan M."/>
            <person name="Tritt A."/>
            <person name="Barry K.W."/>
            <person name="Grigoriev I.V."/>
            <person name="Nagy L.G."/>
            <person name="Hibbett D."/>
            <person name="Henrissat B."/>
            <person name="Matheny P.B."/>
            <person name="Labbe J."/>
            <person name="Martin F.M."/>
        </authorList>
    </citation>
    <scope>NUCLEOTIDE SEQUENCE</scope>
    <source>
        <strain evidence="1">EC-137</strain>
    </source>
</reference>
<accession>A0ACB8QVV9</accession>